<evidence type="ECO:0000313" key="4">
    <source>
        <dbReference type="Proteomes" id="UP000008068"/>
    </source>
</evidence>
<dbReference type="PANTHER" id="PTHR28495:SF1">
    <property type="entry name" value="GENE, 17266-RELATED"/>
    <property type="match status" value="1"/>
</dbReference>
<evidence type="ECO:0000259" key="2">
    <source>
        <dbReference type="Pfam" id="PF15813"/>
    </source>
</evidence>
<evidence type="ECO:0000256" key="1">
    <source>
        <dbReference type="SAM" id="MobiDB-lite"/>
    </source>
</evidence>
<keyword evidence="4" id="KW-1185">Reference proteome</keyword>
<dbReference type="Pfam" id="PF15813">
    <property type="entry name" value="DUF4708"/>
    <property type="match status" value="1"/>
</dbReference>
<proteinExistence type="predicted"/>
<dbReference type="AlphaFoldDB" id="G0P310"/>
<feature type="domain" description="DUF4708" evidence="2">
    <location>
        <begin position="15"/>
        <end position="241"/>
    </location>
</feature>
<evidence type="ECO:0000313" key="3">
    <source>
        <dbReference type="EMBL" id="EGT43474.1"/>
    </source>
</evidence>
<dbReference type="eggNOG" id="KOG3815">
    <property type="taxonomic scope" value="Eukaryota"/>
</dbReference>
<protein>
    <recommendedName>
        <fullName evidence="2">DUF4708 domain-containing protein</fullName>
    </recommendedName>
</protein>
<dbReference type="EMBL" id="GL380034">
    <property type="protein sequence ID" value="EGT43474.1"/>
    <property type="molecule type" value="Genomic_DNA"/>
</dbReference>
<dbReference type="InterPro" id="IPR031643">
    <property type="entry name" value="DUF4708"/>
</dbReference>
<dbReference type="OMA" id="IHRKIPE"/>
<feature type="compositionally biased region" description="Polar residues" evidence="1">
    <location>
        <begin position="332"/>
        <end position="344"/>
    </location>
</feature>
<name>G0P310_CAEBE</name>
<dbReference type="InParanoid" id="G0P310"/>
<reference evidence="4" key="1">
    <citation type="submission" date="2011-07" db="EMBL/GenBank/DDBJ databases">
        <authorList>
            <consortium name="Caenorhabditis brenneri Sequencing and Analysis Consortium"/>
            <person name="Wilson R.K."/>
        </authorList>
    </citation>
    <scope>NUCLEOTIDE SEQUENCE [LARGE SCALE GENOMIC DNA]</scope>
    <source>
        <strain evidence="4">PB2801</strain>
    </source>
</reference>
<dbReference type="HOGENOM" id="CLU_726150_0_0_1"/>
<dbReference type="Proteomes" id="UP000008068">
    <property type="component" value="Unassembled WGS sequence"/>
</dbReference>
<accession>G0P310</accession>
<dbReference type="OrthoDB" id="5776370at2759"/>
<organism evidence="4">
    <name type="scientific">Caenorhabditis brenneri</name>
    <name type="common">Nematode worm</name>
    <dbReference type="NCBI Taxonomy" id="135651"/>
    <lineage>
        <taxon>Eukaryota</taxon>
        <taxon>Metazoa</taxon>
        <taxon>Ecdysozoa</taxon>
        <taxon>Nematoda</taxon>
        <taxon>Chromadorea</taxon>
        <taxon>Rhabditida</taxon>
        <taxon>Rhabditina</taxon>
        <taxon>Rhabditomorpha</taxon>
        <taxon>Rhabditoidea</taxon>
        <taxon>Rhabditidae</taxon>
        <taxon>Peloderinae</taxon>
        <taxon>Caenorhabditis</taxon>
    </lineage>
</organism>
<sequence>MEYDNRKNAALAILSKLSRDLLEIFKNLGGCLAIPQRDLCTIMLVSTPENIKNQGIIDYLKHQRMTIKLERECDSMAIEKCLPFAFFYFMERVKWFRIGECFVQDGFLWWKLTNLPRIQILTHCSESGHIYVKFTAELIRIHPFEHWILDSDERFADLNSGPITKKIRARWVSCLPKLGKGQLVKIHRKIPDDSPFENYEQMKSYWKKTYGYELPPAEPEVYYDILFHGGQSMLYPLYCVLTGTPEVLPLRHNSTVTREALETFMKAFREANIEICGHPVGSDQKDCQAVKSYLDVMSMQPNAKLQKEVKISRKASIPEVKKIYPKIPMKRTISSDGGVPSTSEVVPKKRKRPGFGIEVD</sequence>
<feature type="region of interest" description="Disordered" evidence="1">
    <location>
        <begin position="332"/>
        <end position="360"/>
    </location>
</feature>
<dbReference type="PANTHER" id="PTHR28495">
    <property type="entry name" value="HYPOTHETICAL PROTEIN LOC100359752"/>
    <property type="match status" value="1"/>
</dbReference>
<gene>
    <name evidence="3" type="ORF">CAEBREN_08196</name>
</gene>
<dbReference type="STRING" id="135651.G0P310"/>